<organism evidence="1 2">
    <name type="scientific">Aspergillus brasiliensis</name>
    <dbReference type="NCBI Taxonomy" id="319629"/>
    <lineage>
        <taxon>Eukaryota</taxon>
        <taxon>Fungi</taxon>
        <taxon>Dikarya</taxon>
        <taxon>Ascomycota</taxon>
        <taxon>Pezizomycotina</taxon>
        <taxon>Eurotiomycetes</taxon>
        <taxon>Eurotiomycetidae</taxon>
        <taxon>Eurotiales</taxon>
        <taxon>Aspergillaceae</taxon>
        <taxon>Aspergillus</taxon>
        <taxon>Aspergillus subgen. Circumdati</taxon>
    </lineage>
</organism>
<evidence type="ECO:0000313" key="2">
    <source>
        <dbReference type="Proteomes" id="UP001143548"/>
    </source>
</evidence>
<comment type="caution">
    <text evidence="1">The sequence shown here is derived from an EMBL/GenBank/DDBJ whole genome shotgun (WGS) entry which is preliminary data.</text>
</comment>
<dbReference type="CDD" id="cd06558">
    <property type="entry name" value="crotonase-like"/>
    <property type="match status" value="1"/>
</dbReference>
<dbReference type="Gene3D" id="3.90.226.10">
    <property type="entry name" value="2-enoyl-CoA Hydratase, Chain A, domain 1"/>
    <property type="match status" value="1"/>
</dbReference>
<dbReference type="InterPro" id="IPR029045">
    <property type="entry name" value="ClpP/crotonase-like_dom_sf"/>
</dbReference>
<dbReference type="SUPFAM" id="SSF52096">
    <property type="entry name" value="ClpP/crotonase"/>
    <property type="match status" value="1"/>
</dbReference>
<sequence length="204" mass="23178">MPRENVYFPVFESTPSNHISPSFLDSFRRCLQTIQEQYPPGVLVTASRIPHSYCGDLPFDLDEQEERQAWDFLRQIILVYPKPTIAFINGPAVGMVFLLALYHDFRVQVRSGASLSMREGPFAANVNPRIGILRAILPCSWLSSSRLTNGKPLDANESLKRGLIDKIGHIETVFKIIEDQELLRVVKTADFREKRGLGARPFVY</sequence>
<dbReference type="AlphaFoldDB" id="A0A9W5YXX6"/>
<dbReference type="PANTHER" id="PTHR11941:SF75">
    <property type="entry name" value="ENOYL-COA HYDRATASE_ISOMERASE FAMILY PROTEIN"/>
    <property type="match status" value="1"/>
</dbReference>
<evidence type="ECO:0000313" key="1">
    <source>
        <dbReference type="EMBL" id="GKZ25799.1"/>
    </source>
</evidence>
<dbReference type="GO" id="GO:0004165">
    <property type="term" value="F:delta(3)-delta(2)-enoyl-CoA isomerase activity"/>
    <property type="evidence" value="ECO:0007669"/>
    <property type="project" value="TreeGrafter"/>
</dbReference>
<dbReference type="Proteomes" id="UP001143548">
    <property type="component" value="Unassembled WGS sequence"/>
</dbReference>
<dbReference type="EMBL" id="BROQ01000123">
    <property type="protein sequence ID" value="GKZ25799.1"/>
    <property type="molecule type" value="Genomic_DNA"/>
</dbReference>
<accession>A0A9W5YXX6</accession>
<proteinExistence type="predicted"/>
<dbReference type="GO" id="GO:0005777">
    <property type="term" value="C:peroxisome"/>
    <property type="evidence" value="ECO:0007669"/>
    <property type="project" value="TreeGrafter"/>
</dbReference>
<reference evidence="1" key="1">
    <citation type="submission" date="2022-07" db="EMBL/GenBank/DDBJ databases">
        <title>Taxonomy of Aspergillus series Nigri: significant species reduction supported by multi-species coalescent approaches.</title>
        <authorList>
            <person name="Bian C."/>
            <person name="Kusuya Y."/>
            <person name="Sklenar F."/>
            <person name="D'hooge E."/>
            <person name="Yaguchi T."/>
            <person name="Takahashi H."/>
            <person name="Hubka V."/>
        </authorList>
    </citation>
    <scope>NUCLEOTIDE SEQUENCE</scope>
    <source>
        <strain evidence="1">CBS 733.88</strain>
    </source>
</reference>
<gene>
    <name evidence="1" type="ORF">AbraCBS73388_001610</name>
</gene>
<dbReference type="PANTHER" id="PTHR11941">
    <property type="entry name" value="ENOYL-COA HYDRATASE-RELATED"/>
    <property type="match status" value="1"/>
</dbReference>
<protein>
    <submittedName>
        <fullName evidence="1">Uncharacterized protein</fullName>
    </submittedName>
</protein>
<name>A0A9W5YXX6_9EURO</name>
<dbReference type="GO" id="GO:0006635">
    <property type="term" value="P:fatty acid beta-oxidation"/>
    <property type="evidence" value="ECO:0007669"/>
    <property type="project" value="TreeGrafter"/>
</dbReference>